<dbReference type="EMBL" id="PQSP01000009">
    <property type="protein sequence ID" value="RUS65742.1"/>
    <property type="molecule type" value="Genomic_DNA"/>
</dbReference>
<reference evidence="2 3" key="1">
    <citation type="submission" date="2018-01" db="EMBL/GenBank/DDBJ databases">
        <title>Saezia sanguinis gen. nov., sp. nov., in the order Burkholderiales isolated from human blood.</title>
        <authorList>
            <person name="Medina-Pascual M.J."/>
            <person name="Valdezate S."/>
            <person name="Monzon S."/>
            <person name="Cuesta I."/>
            <person name="Carrasco G."/>
            <person name="Villalon P."/>
            <person name="Saez-Nieto J.A."/>
        </authorList>
    </citation>
    <scope>NUCLEOTIDE SEQUENCE [LARGE SCALE GENOMIC DNA]</scope>
    <source>
        <strain evidence="2 3">CNM695-12</strain>
    </source>
</reference>
<accession>A0A433SAJ6</accession>
<name>A0A433SAJ6_9BURK</name>
<sequence length="302" mass="33266">MGKSNSIEQQQKSNQAFQEYVNSMNNEMNKHLAEAKSAIDALITNHYKPYPDKAELIVGEYSHLATVSEWSLGSVNKILDACRNAIFGAQAPDGTQKGTDDKKVDASIAELKSRELLIANAAFDVVQSTLSTIGSSSSTSITTKTDAKAIAPGMMLFICVMENSYNRKDFFAGETIVQNMFVFRVYYSIKEGESVSKLSDLQAYENQKAAFRSLLKQNDEKVASLDVTSDNFMTDLQKLTAISETLNKRLVAINEKIAQLSSSNMLRAGRSDALVHDTEGDAIVQRITSKRDAALASYRRSL</sequence>
<dbReference type="OrthoDB" id="6795846at2"/>
<dbReference type="Proteomes" id="UP000286947">
    <property type="component" value="Unassembled WGS sequence"/>
</dbReference>
<protein>
    <submittedName>
        <fullName evidence="2">Uncharacterized protein</fullName>
    </submittedName>
</protein>
<organism evidence="2 3">
    <name type="scientific">Saezia sanguinis</name>
    <dbReference type="NCBI Taxonomy" id="1965230"/>
    <lineage>
        <taxon>Bacteria</taxon>
        <taxon>Pseudomonadati</taxon>
        <taxon>Pseudomonadota</taxon>
        <taxon>Betaproteobacteria</taxon>
        <taxon>Burkholderiales</taxon>
        <taxon>Saeziaceae</taxon>
        <taxon>Saezia</taxon>
    </lineage>
</organism>
<dbReference type="AlphaFoldDB" id="A0A433SAJ6"/>
<evidence type="ECO:0000256" key="1">
    <source>
        <dbReference type="SAM" id="Coils"/>
    </source>
</evidence>
<evidence type="ECO:0000313" key="2">
    <source>
        <dbReference type="EMBL" id="RUS65742.1"/>
    </source>
</evidence>
<evidence type="ECO:0000313" key="3">
    <source>
        <dbReference type="Proteomes" id="UP000286947"/>
    </source>
</evidence>
<feature type="coiled-coil region" evidence="1">
    <location>
        <begin position="201"/>
        <end position="256"/>
    </location>
</feature>
<proteinExistence type="predicted"/>
<dbReference type="RefSeq" id="WP_126980760.1">
    <property type="nucleotide sequence ID" value="NZ_PQSP01000009.1"/>
</dbReference>
<keyword evidence="3" id="KW-1185">Reference proteome</keyword>
<comment type="caution">
    <text evidence="2">The sequence shown here is derived from an EMBL/GenBank/DDBJ whole genome shotgun (WGS) entry which is preliminary data.</text>
</comment>
<keyword evidence="1" id="KW-0175">Coiled coil</keyword>
<gene>
    <name evidence="2" type="ORF">CUZ56_02587</name>
</gene>